<dbReference type="Proteomes" id="UP000027120">
    <property type="component" value="Unassembled WGS sequence"/>
</dbReference>
<keyword evidence="2" id="KW-1185">Reference proteome</keyword>
<sequence length="92" mass="10470">KAEHLSLCTQRLPSNYAAWLDWTLSICYPKHLTIETRGAVAILMMPSVGGITFFQESFAERSLIVVTEEVDYPDGDNSRRNLPISRWVRSGR</sequence>
<gene>
    <name evidence="1" type="ORF">CISIN_1g0258761mg</name>
</gene>
<proteinExistence type="predicted"/>
<feature type="non-terminal residue" evidence="1">
    <location>
        <position position="1"/>
    </location>
</feature>
<evidence type="ECO:0000313" key="2">
    <source>
        <dbReference type="Proteomes" id="UP000027120"/>
    </source>
</evidence>
<organism evidence="1 2">
    <name type="scientific">Citrus sinensis</name>
    <name type="common">Sweet orange</name>
    <name type="synonym">Citrus aurantium var. sinensis</name>
    <dbReference type="NCBI Taxonomy" id="2711"/>
    <lineage>
        <taxon>Eukaryota</taxon>
        <taxon>Viridiplantae</taxon>
        <taxon>Streptophyta</taxon>
        <taxon>Embryophyta</taxon>
        <taxon>Tracheophyta</taxon>
        <taxon>Spermatophyta</taxon>
        <taxon>Magnoliopsida</taxon>
        <taxon>eudicotyledons</taxon>
        <taxon>Gunneridae</taxon>
        <taxon>Pentapetalae</taxon>
        <taxon>rosids</taxon>
        <taxon>malvids</taxon>
        <taxon>Sapindales</taxon>
        <taxon>Rutaceae</taxon>
        <taxon>Aurantioideae</taxon>
        <taxon>Citrus</taxon>
    </lineage>
</organism>
<reference evidence="1 2" key="1">
    <citation type="submission" date="2014-04" db="EMBL/GenBank/DDBJ databases">
        <authorList>
            <consortium name="International Citrus Genome Consortium"/>
            <person name="Gmitter F."/>
            <person name="Chen C."/>
            <person name="Farmerie W."/>
            <person name="Harkins T."/>
            <person name="Desany B."/>
            <person name="Mohiuddin M."/>
            <person name="Kodira C."/>
            <person name="Borodovsky M."/>
            <person name="Lomsadze A."/>
            <person name="Burns P."/>
            <person name="Jenkins J."/>
            <person name="Prochnik S."/>
            <person name="Shu S."/>
            <person name="Chapman J."/>
            <person name="Pitluck S."/>
            <person name="Schmutz J."/>
            <person name="Rokhsar D."/>
        </authorList>
    </citation>
    <scope>NUCLEOTIDE SEQUENCE</scope>
</reference>
<dbReference type="AlphaFoldDB" id="A0A067DG77"/>
<name>A0A067DG77_CITSI</name>
<evidence type="ECO:0000313" key="1">
    <source>
        <dbReference type="EMBL" id="KDO37626.1"/>
    </source>
</evidence>
<accession>A0A067DG77</accession>
<dbReference type="EMBL" id="KK790129">
    <property type="protein sequence ID" value="KDO37626.1"/>
    <property type="molecule type" value="Genomic_DNA"/>
</dbReference>
<protein>
    <submittedName>
        <fullName evidence="1">Uncharacterized protein</fullName>
    </submittedName>
</protein>